<dbReference type="Proteomes" id="UP000248044">
    <property type="component" value="Chromosome"/>
</dbReference>
<evidence type="ECO:0008006" key="9">
    <source>
        <dbReference type="Google" id="ProtNLM"/>
    </source>
</evidence>
<dbReference type="GeneID" id="36831263"/>
<evidence type="ECO:0000259" key="6">
    <source>
        <dbReference type="PROSITE" id="PS51194"/>
    </source>
</evidence>
<feature type="domain" description="Helicase C-terminal" evidence="6">
    <location>
        <begin position="200"/>
        <end position="365"/>
    </location>
</feature>
<dbReference type="Gene3D" id="3.40.50.300">
    <property type="entry name" value="P-loop containing nucleotide triphosphate hydrolases"/>
    <property type="match status" value="2"/>
</dbReference>
<evidence type="ECO:0000256" key="3">
    <source>
        <dbReference type="ARBA" id="ARBA00022806"/>
    </source>
</evidence>
<sequence length="598" mass="69416">MSFVKIDVNSLNSYQPLMVISPTGSGKTSSIIKYALKQNVYSRVVFALPTKAAIREIFNKIKMYTEDVGRDDSDARLEENFNSSEVWKRRIVVTSYERLLSELISDQDNFMNNLIVIDEAHLLLSEGRNCTLQEILAYYTYLKEKMRINVVLLSATMPEVDELSQYLGAKVICMKERPVDLEIRRIRLKKQGRENYYLSKAHAFIDYVKEGNLDLNKYKQILVYTNTRKSAEEISLLLEKYLGFPSTYHHAGLPLERRKEIENDMRSENNKYKIIVSTDTLAVSINTNVDVVVMLALKRFAGTKTFVEPSTISQVIGRAGRPGYSEKGLAIIFEENDEAKVVDKALKKDYGRVDEPIDYAQTVLRWIYTRKDPYLLSKYGFRYSQGKVKDAMVFLENIGAIENHEVTLIGKIFATEMVSKIGMNLLKIIMKFDKKMEKENPLSRSILYSFSYSFIVDGYYNKRVNLEILRERSPIILSYLGRIKGKLNDYSFQRIGIKVEPEEWFYYALTTPQKIFTDDIAESLRKSSEIISRLAENSLIDRKLVEPSNFIMRLMRSYRRLIRNKGDVNEFLYFALSNYKKLSNDEFLDRIWISSKGI</sequence>
<dbReference type="GO" id="GO:0005524">
    <property type="term" value="F:ATP binding"/>
    <property type="evidence" value="ECO:0007669"/>
    <property type="project" value="UniProtKB-KW"/>
</dbReference>
<dbReference type="PROSITE" id="PS51194">
    <property type="entry name" value="HELICASE_CTER"/>
    <property type="match status" value="1"/>
</dbReference>
<dbReference type="InterPro" id="IPR014001">
    <property type="entry name" value="Helicase_ATP-bd"/>
</dbReference>
<accession>A0A2U9ICY6</accession>
<keyword evidence="3" id="KW-0347">Helicase</keyword>
<organism evidence="7 8">
    <name type="scientific">Acidianus brierleyi</name>
    <dbReference type="NCBI Taxonomy" id="41673"/>
    <lineage>
        <taxon>Archaea</taxon>
        <taxon>Thermoproteota</taxon>
        <taxon>Thermoprotei</taxon>
        <taxon>Sulfolobales</taxon>
        <taxon>Sulfolobaceae</taxon>
        <taxon>Acidianus</taxon>
    </lineage>
</organism>
<dbReference type="GO" id="GO:0016787">
    <property type="term" value="F:hydrolase activity"/>
    <property type="evidence" value="ECO:0007669"/>
    <property type="project" value="UniProtKB-KW"/>
</dbReference>
<dbReference type="Pfam" id="PF00271">
    <property type="entry name" value="Helicase_C"/>
    <property type="match status" value="1"/>
</dbReference>
<dbReference type="GO" id="GO:0003676">
    <property type="term" value="F:nucleic acid binding"/>
    <property type="evidence" value="ECO:0007669"/>
    <property type="project" value="InterPro"/>
</dbReference>
<dbReference type="KEGG" id="abri:DFR85_03865"/>
<reference evidence="7 8" key="1">
    <citation type="submission" date="2018-05" db="EMBL/GenBank/DDBJ databases">
        <title>Complete Genome Sequences of Extremely Thermoacidophilic, Metal-Mobilizing Type-Strain Members of the Archaeal Family Sulfolobaceae: Acidianus brierleyi DSM-1651T, Acidianus sulfidivorans DSM-18786T, Metallosphaera hakonensis DSM-7519T, and Metallosphaera prunae DSM-10039T.</title>
        <authorList>
            <person name="Counts J.A."/>
            <person name="Kelly R.M."/>
        </authorList>
    </citation>
    <scope>NUCLEOTIDE SEQUENCE [LARGE SCALE GENOMIC DNA]</scope>
    <source>
        <strain evidence="7 8">DSM 1651</strain>
    </source>
</reference>
<dbReference type="InterPro" id="IPR001650">
    <property type="entry name" value="Helicase_C-like"/>
</dbReference>
<evidence type="ECO:0000256" key="4">
    <source>
        <dbReference type="ARBA" id="ARBA00022840"/>
    </source>
</evidence>
<keyword evidence="4" id="KW-0067">ATP-binding</keyword>
<name>A0A2U9ICY6_9CREN</name>
<dbReference type="InterPro" id="IPR050474">
    <property type="entry name" value="Hel308_SKI2-like"/>
</dbReference>
<evidence type="ECO:0000313" key="7">
    <source>
        <dbReference type="EMBL" id="AWR93882.1"/>
    </source>
</evidence>
<dbReference type="PROSITE" id="PS51192">
    <property type="entry name" value="HELICASE_ATP_BIND_1"/>
    <property type="match status" value="1"/>
</dbReference>
<protein>
    <recommendedName>
        <fullName evidence="9">DEAD/DEAH box helicase</fullName>
    </recommendedName>
</protein>
<dbReference type="RefSeq" id="WP_110269766.1">
    <property type="nucleotide sequence ID" value="NZ_CP029289.2"/>
</dbReference>
<keyword evidence="1" id="KW-0547">Nucleotide-binding</keyword>
<evidence type="ECO:0000313" key="8">
    <source>
        <dbReference type="Proteomes" id="UP000248044"/>
    </source>
</evidence>
<dbReference type="AlphaFoldDB" id="A0A2U9ICY6"/>
<dbReference type="GO" id="GO:0004386">
    <property type="term" value="F:helicase activity"/>
    <property type="evidence" value="ECO:0007669"/>
    <property type="project" value="UniProtKB-KW"/>
</dbReference>
<proteinExistence type="predicted"/>
<dbReference type="PANTHER" id="PTHR47961:SF6">
    <property type="entry name" value="DNA-DIRECTED DNA POLYMERASE"/>
    <property type="match status" value="1"/>
</dbReference>
<keyword evidence="2" id="KW-0378">Hydrolase</keyword>
<evidence type="ECO:0000256" key="1">
    <source>
        <dbReference type="ARBA" id="ARBA00022741"/>
    </source>
</evidence>
<feature type="domain" description="Helicase ATP-binding" evidence="5">
    <location>
        <begin position="8"/>
        <end position="175"/>
    </location>
</feature>
<dbReference type="OrthoDB" id="39583at2157"/>
<dbReference type="GO" id="GO:0140097">
    <property type="term" value="F:catalytic activity, acting on DNA"/>
    <property type="evidence" value="ECO:0007669"/>
    <property type="project" value="UniProtKB-ARBA"/>
</dbReference>
<dbReference type="InterPro" id="IPR011545">
    <property type="entry name" value="DEAD/DEAH_box_helicase_dom"/>
</dbReference>
<evidence type="ECO:0000259" key="5">
    <source>
        <dbReference type="PROSITE" id="PS51192"/>
    </source>
</evidence>
<dbReference type="SMART" id="SM00490">
    <property type="entry name" value="HELICc"/>
    <property type="match status" value="1"/>
</dbReference>
<dbReference type="EMBL" id="CP029289">
    <property type="protein sequence ID" value="AWR93882.1"/>
    <property type="molecule type" value="Genomic_DNA"/>
</dbReference>
<evidence type="ECO:0000256" key="2">
    <source>
        <dbReference type="ARBA" id="ARBA00022801"/>
    </source>
</evidence>
<gene>
    <name evidence="7" type="ORF">DFR85_03865</name>
</gene>
<dbReference type="Pfam" id="PF00270">
    <property type="entry name" value="DEAD"/>
    <property type="match status" value="1"/>
</dbReference>
<dbReference type="SMART" id="SM00487">
    <property type="entry name" value="DEXDc"/>
    <property type="match status" value="1"/>
</dbReference>
<keyword evidence="8" id="KW-1185">Reference proteome</keyword>
<dbReference type="PANTHER" id="PTHR47961">
    <property type="entry name" value="DNA POLYMERASE THETA, PUTATIVE (AFU_ORTHOLOGUE AFUA_1G05260)-RELATED"/>
    <property type="match status" value="1"/>
</dbReference>
<dbReference type="InterPro" id="IPR027417">
    <property type="entry name" value="P-loop_NTPase"/>
</dbReference>
<dbReference type="SUPFAM" id="SSF52540">
    <property type="entry name" value="P-loop containing nucleoside triphosphate hydrolases"/>
    <property type="match status" value="1"/>
</dbReference>